<dbReference type="PANTHER" id="PTHR43319:SF3">
    <property type="entry name" value="BETA-LACTAMASE-RELATED DOMAIN-CONTAINING PROTEIN"/>
    <property type="match status" value="1"/>
</dbReference>
<dbReference type="RefSeq" id="WP_085267450.1">
    <property type="nucleotide sequence ID" value="NZ_AP022614.1"/>
</dbReference>
<dbReference type="SUPFAM" id="SSF56601">
    <property type="entry name" value="beta-lactamase/transpeptidase-like"/>
    <property type="match status" value="1"/>
</dbReference>
<proteinExistence type="predicted"/>
<accession>A0A7I7YPT4</accession>
<dbReference type="Proteomes" id="UP000467105">
    <property type="component" value="Chromosome"/>
</dbReference>
<evidence type="ECO:0000313" key="1">
    <source>
        <dbReference type="EMBL" id="BBZ43174.1"/>
    </source>
</evidence>
<dbReference type="OrthoDB" id="9809635at2"/>
<sequence>MSDLESDAVIHGSCAPRFVRVREAFERNFRSRGEVGAAVAVWVDGVLAVDLWGGWADAARTRPWQRDTLTTVLSGTKALTATCVHQLADRGELDLQAPVARYWPEFAQAGKEAITLAMVMSHRSGVIGPKTRMSWEEVADWDFACERVAAAEPWWEPGTAQGYHMTTFGFILGEVFRRVTGRTVGQYLRAEIAEPLGADVHIGLRPAEQRRCADRVNKPHARDLLAEVQAPGYPRSLDEHPKAALSISMGFAPDDELSSHDLGLWRQLEFPGTNGQVSALGLATFYNALAQEKLLSREHMELVRVSQGGYETDLVLGPRVADHGWGLGYMLNQRGVNGPNRGIFGHGGLGGSFGFVDLEHRIGYSYVMNRFDATKANADPRSIALSDEVYAALGIIEGPRDRT</sequence>
<dbReference type="InterPro" id="IPR001466">
    <property type="entry name" value="Beta-lactam-related"/>
</dbReference>
<dbReference type="Pfam" id="PF00144">
    <property type="entry name" value="Beta-lactamase"/>
    <property type="match status" value="1"/>
</dbReference>
<keyword evidence="2" id="KW-1185">Reference proteome</keyword>
<dbReference type="Gene3D" id="3.40.710.10">
    <property type="entry name" value="DD-peptidase/beta-lactamase superfamily"/>
    <property type="match status" value="1"/>
</dbReference>
<name>A0A7I7YPT4_9MYCO</name>
<reference evidence="1 2" key="1">
    <citation type="journal article" date="2019" name="Emerg. Microbes Infect.">
        <title>Comprehensive subspecies identification of 175 nontuberculous mycobacteria species based on 7547 genomic profiles.</title>
        <authorList>
            <person name="Matsumoto Y."/>
            <person name="Kinjo T."/>
            <person name="Motooka D."/>
            <person name="Nabeya D."/>
            <person name="Jung N."/>
            <person name="Uechi K."/>
            <person name="Horii T."/>
            <person name="Iida T."/>
            <person name="Fujita J."/>
            <person name="Nakamura S."/>
        </authorList>
    </citation>
    <scope>NUCLEOTIDE SEQUENCE [LARGE SCALE GENOMIC DNA]</scope>
    <source>
        <strain evidence="1 2">JCM 14742</strain>
    </source>
</reference>
<dbReference type="EMBL" id="AP022614">
    <property type="protein sequence ID" value="BBZ43174.1"/>
    <property type="molecule type" value="Genomic_DNA"/>
</dbReference>
<dbReference type="InterPro" id="IPR012338">
    <property type="entry name" value="Beta-lactam/transpept-like"/>
</dbReference>
<dbReference type="AlphaFoldDB" id="A0A7I7YPT4"/>
<organism evidence="1 2">
    <name type="scientific">Mycobacterium parmense</name>
    <dbReference type="NCBI Taxonomy" id="185642"/>
    <lineage>
        <taxon>Bacteria</taxon>
        <taxon>Bacillati</taxon>
        <taxon>Actinomycetota</taxon>
        <taxon>Actinomycetes</taxon>
        <taxon>Mycobacteriales</taxon>
        <taxon>Mycobacteriaceae</taxon>
        <taxon>Mycobacterium</taxon>
        <taxon>Mycobacterium simiae complex</taxon>
    </lineage>
</organism>
<protein>
    <submittedName>
        <fullName evidence="1">Esterase</fullName>
    </submittedName>
</protein>
<gene>
    <name evidence="1" type="primary">lipP</name>
    <name evidence="1" type="ORF">MPRM_04550</name>
</gene>
<dbReference type="InterPro" id="IPR052907">
    <property type="entry name" value="Beta-lactamase/esterase"/>
</dbReference>
<dbReference type="PANTHER" id="PTHR43319">
    <property type="entry name" value="BETA-LACTAMASE-RELATED"/>
    <property type="match status" value="1"/>
</dbReference>
<evidence type="ECO:0000313" key="2">
    <source>
        <dbReference type="Proteomes" id="UP000467105"/>
    </source>
</evidence>